<dbReference type="SMART" id="SM00974">
    <property type="entry name" value="T5orf172"/>
    <property type="match status" value="1"/>
</dbReference>
<dbReference type="InterPro" id="IPR018306">
    <property type="entry name" value="Phage_T5_Orf172_DNA-bd"/>
</dbReference>
<dbReference type="Pfam" id="PF13455">
    <property type="entry name" value="MUG113"/>
    <property type="match status" value="1"/>
</dbReference>
<protein>
    <recommendedName>
        <fullName evidence="1">Bacteriophage T5 Orf172 DNA-binding domain-containing protein</fullName>
    </recommendedName>
</protein>
<accession>A0ABC8A5K7</accession>
<proteinExistence type="predicted"/>
<reference evidence="2 3" key="1">
    <citation type="submission" date="2014-07" db="EMBL/GenBank/DDBJ databases">
        <title>Genome sequence of Lactococcus lactis subsp. lactis NCDO 2118, a GABA-producing strain.</title>
        <authorList>
            <person name="Oliveira L.C."/>
            <person name="Saraiva T.D.L."/>
            <person name="Soares S.C."/>
            <person name="Ramos R.T.J."/>
            <person name="Sa P.H.C.G."/>
            <person name="Carneiro A.R."/>
            <person name="Miranda F."/>
            <person name="Freire M."/>
            <person name="Renan W."/>
            <person name="Oliveira A.F.Jr."/>
            <person name="Santos A.R."/>
            <person name="Pinto A.C."/>
            <person name="Souza B.M."/>
            <person name="Castro C.P."/>
            <person name="Diniz C.A.A."/>
            <person name="Rocha C.S."/>
            <person name="Mariano D.C.B."/>
            <person name="Aguiar E.L."/>
            <person name="Folador E.L."/>
            <person name="Barbosa E.G.V."/>
            <person name="Aburjaile F.F."/>
            <person name="Goncalves L.A."/>
            <person name="Guimaraes L.C."/>
            <person name="Azevedo M.S.P."/>
            <person name="Agresti P.C.M."/>
            <person name="Faria R.F."/>
            <person name="Tiwari S."/>
            <person name="Almeida S.S."/>
            <person name="Hassan S.S."/>
            <person name="Pereira V.B."/>
            <person name="Abreu V.A.C."/>
            <person name="Pereira U.P."/>
            <person name="Dorella F.A."/>
            <person name="Carvalho A.F."/>
            <person name="Pereira F.L."/>
            <person name="Leal C.A.G."/>
            <person name="Figueiredo H.C.P."/>
            <person name="Silva A."/>
            <person name="Miyoshi A."/>
            <person name="Azevedo V."/>
        </authorList>
    </citation>
    <scope>NUCLEOTIDE SEQUENCE [LARGE SCALE GENOMIC DNA]</scope>
    <source>
        <strain evidence="2 3">NCDO 2118</strain>
    </source>
</reference>
<dbReference type="RefSeq" id="WP_038603181.1">
    <property type="nucleotide sequence ID" value="NZ_CP009054.1"/>
</dbReference>
<name>A0ABC8A5K7_LACLL</name>
<evidence type="ECO:0000313" key="2">
    <source>
        <dbReference type="EMBL" id="AII12106.1"/>
    </source>
</evidence>
<gene>
    <name evidence="2" type="ORF">NCDO2118_0610</name>
</gene>
<sequence length="392" mass="45356">MDKLSLDDIFTDSIFDELDEQLPKRKVERSDPEFEKFQEIIDWIKAHDGKEPEKSRDMTERRLFSRLKGYREKPEMIKKLSEIDNLGLLDSNVILVEKTEKKPQSIDEILSDDSLFEENNKLNDLLDLSRYKRTINAADKISRRKHASHFERYEPLFKQVHTEIASGLRSLKPFSKEANAGEGNNVKVGNFYIDNGILLMVLRIYDEQGNDVQESRNRDLKVHTIYENGTENKAMTLLGFVSNLYDTKRNGRLVTESVNEVLETGQIFEEALYQTTGYIYVVKSLSDNPDISKYQNLYKIGFAGESVEKRIANAQNEATYLYAPVKIMATWQVQNFSARKLETALHHIFEDKQLQIEVPTITGGVEIPKEWYLVTLEEIEETVNKLVSDLLI</sequence>
<dbReference type="AlphaFoldDB" id="A0ABC8A5K7"/>
<evidence type="ECO:0000313" key="3">
    <source>
        <dbReference type="Proteomes" id="UP000028594"/>
    </source>
</evidence>
<organism evidence="2 3">
    <name type="scientific">Lactococcus lactis subsp. lactis NCDO 2118</name>
    <dbReference type="NCBI Taxonomy" id="1117941"/>
    <lineage>
        <taxon>Bacteria</taxon>
        <taxon>Bacillati</taxon>
        <taxon>Bacillota</taxon>
        <taxon>Bacilli</taxon>
        <taxon>Lactobacillales</taxon>
        <taxon>Streptococcaceae</taxon>
        <taxon>Lactococcus</taxon>
    </lineage>
</organism>
<evidence type="ECO:0000259" key="1">
    <source>
        <dbReference type="SMART" id="SM00974"/>
    </source>
</evidence>
<dbReference type="Proteomes" id="UP000028594">
    <property type="component" value="Chromosome"/>
</dbReference>
<dbReference type="KEGG" id="llx:NCDO2118_0610"/>
<dbReference type="EMBL" id="CP009054">
    <property type="protein sequence ID" value="AII12106.1"/>
    <property type="molecule type" value="Genomic_DNA"/>
</dbReference>
<feature type="domain" description="Bacteriophage T5 Orf172 DNA-binding" evidence="1">
    <location>
        <begin position="292"/>
        <end position="386"/>
    </location>
</feature>